<accession>A0A8B6X6T0</accession>
<keyword evidence="1" id="KW-1133">Transmembrane helix</keyword>
<dbReference type="OrthoDB" id="8562559at2"/>
<name>A0A8B6X6T0_9BURK</name>
<proteinExistence type="predicted"/>
<evidence type="ECO:0000313" key="2">
    <source>
        <dbReference type="Proteomes" id="UP000675920"/>
    </source>
</evidence>
<organism evidence="2 3">
    <name type="scientific">Derxia gummosa DSM 723</name>
    <dbReference type="NCBI Taxonomy" id="1121388"/>
    <lineage>
        <taxon>Bacteria</taxon>
        <taxon>Pseudomonadati</taxon>
        <taxon>Pseudomonadota</taxon>
        <taxon>Betaproteobacteria</taxon>
        <taxon>Burkholderiales</taxon>
        <taxon>Alcaligenaceae</taxon>
        <taxon>Derxia</taxon>
    </lineage>
</organism>
<protein>
    <submittedName>
        <fullName evidence="3">Uncharacterized protein</fullName>
    </submittedName>
</protein>
<sequence length="118" mass="12964">MLNSALLTIVEDAGSAVLTLIEGVEQQEFLRSRLTRTEVLLQTKTVSDALAGVPEATRPLLPEIDWAGWNAAARAIADPTSPDAEDALWFAITALLPATLMWLRVYRKDQPQLFAFKA</sequence>
<dbReference type="AlphaFoldDB" id="A0A8B6X6T0"/>
<dbReference type="Proteomes" id="UP000675920">
    <property type="component" value="Unplaced"/>
</dbReference>
<evidence type="ECO:0000256" key="1">
    <source>
        <dbReference type="SAM" id="Phobius"/>
    </source>
</evidence>
<keyword evidence="1" id="KW-0472">Membrane</keyword>
<evidence type="ECO:0000313" key="3">
    <source>
        <dbReference type="RefSeq" id="WP_028312836.1"/>
    </source>
</evidence>
<feature type="transmembrane region" description="Helical" evidence="1">
    <location>
        <begin position="87"/>
        <end position="106"/>
    </location>
</feature>
<dbReference type="RefSeq" id="WP_028312836.1">
    <property type="nucleotide sequence ID" value="NZ_KI519499.1"/>
</dbReference>
<keyword evidence="2" id="KW-1185">Reference proteome</keyword>
<reference evidence="3" key="1">
    <citation type="submission" date="2025-08" db="UniProtKB">
        <authorList>
            <consortium name="RefSeq"/>
        </authorList>
    </citation>
    <scope>IDENTIFICATION</scope>
</reference>
<keyword evidence="1" id="KW-0812">Transmembrane</keyword>